<dbReference type="GO" id="GO:0016887">
    <property type="term" value="F:ATP hydrolysis activity"/>
    <property type="evidence" value="ECO:0007669"/>
    <property type="project" value="InterPro"/>
</dbReference>
<feature type="domain" description="ABC transporter" evidence="8">
    <location>
        <begin position="3"/>
        <end position="243"/>
    </location>
</feature>
<keyword evidence="7" id="KW-0472">Membrane</keyword>
<keyword evidence="5 9" id="KW-0067">ATP-binding</keyword>
<dbReference type="EMBL" id="CAADRM010000103">
    <property type="protein sequence ID" value="VFU15116.1"/>
    <property type="molecule type" value="Genomic_DNA"/>
</dbReference>
<dbReference type="PANTHER" id="PTHR43553">
    <property type="entry name" value="HEAVY METAL TRANSPORTER"/>
    <property type="match status" value="1"/>
</dbReference>
<keyword evidence="6" id="KW-1278">Translocase</keyword>
<organism evidence="9">
    <name type="scientific">anaerobic digester metagenome</name>
    <dbReference type="NCBI Taxonomy" id="1263854"/>
    <lineage>
        <taxon>unclassified sequences</taxon>
        <taxon>metagenomes</taxon>
        <taxon>ecological metagenomes</taxon>
    </lineage>
</organism>
<evidence type="ECO:0000256" key="7">
    <source>
        <dbReference type="ARBA" id="ARBA00023136"/>
    </source>
</evidence>
<evidence type="ECO:0000256" key="6">
    <source>
        <dbReference type="ARBA" id="ARBA00022967"/>
    </source>
</evidence>
<accession>A0A485M0W7</accession>
<dbReference type="EC" id="3.6.3.-" evidence="9"/>
<dbReference type="SUPFAM" id="SSF52540">
    <property type="entry name" value="P-loop containing nucleoside triphosphate hydrolases"/>
    <property type="match status" value="1"/>
</dbReference>
<keyword evidence="9" id="KW-0378">Hydrolase</keyword>
<keyword evidence="4" id="KW-0547">Nucleotide-binding</keyword>
<evidence type="ECO:0000259" key="8">
    <source>
        <dbReference type="PROSITE" id="PS50893"/>
    </source>
</evidence>
<dbReference type="InterPro" id="IPR027417">
    <property type="entry name" value="P-loop_NTPase"/>
</dbReference>
<evidence type="ECO:0000313" key="9">
    <source>
        <dbReference type="EMBL" id="VFU15116.1"/>
    </source>
</evidence>
<dbReference type="GO" id="GO:0005524">
    <property type="term" value="F:ATP binding"/>
    <property type="evidence" value="ECO:0007669"/>
    <property type="project" value="UniProtKB-KW"/>
</dbReference>
<dbReference type="GO" id="GO:0043190">
    <property type="term" value="C:ATP-binding cassette (ABC) transporter complex"/>
    <property type="evidence" value="ECO:0007669"/>
    <property type="project" value="TreeGrafter"/>
</dbReference>
<evidence type="ECO:0000256" key="3">
    <source>
        <dbReference type="ARBA" id="ARBA00022475"/>
    </source>
</evidence>
<dbReference type="GO" id="GO:0042626">
    <property type="term" value="F:ATPase-coupled transmembrane transporter activity"/>
    <property type="evidence" value="ECO:0007669"/>
    <property type="project" value="TreeGrafter"/>
</dbReference>
<dbReference type="InterPro" id="IPR015856">
    <property type="entry name" value="ABC_transpr_CbiO/EcfA_su"/>
</dbReference>
<dbReference type="Gene3D" id="3.40.50.300">
    <property type="entry name" value="P-loop containing nucleotide triphosphate hydrolases"/>
    <property type="match status" value="1"/>
</dbReference>
<dbReference type="CDD" id="cd03225">
    <property type="entry name" value="ABC_cobalt_CbiO_domain1"/>
    <property type="match status" value="1"/>
</dbReference>
<proteinExistence type="predicted"/>
<dbReference type="InterPro" id="IPR017871">
    <property type="entry name" value="ABC_transporter-like_CS"/>
</dbReference>
<dbReference type="AlphaFoldDB" id="A0A485M0W7"/>
<sequence length="279" mass="31191">MKIECCNVSYRYDVPGAGWALSDVDFSLDQGEKVAVIGPAGSGKTTLIQLIDALILPVQGDIRYDGQSVLSLSKAGRLSSIRRRIGVLFQFPEHQFFHETAYDELTFTLQNFFDLNEGEIERRAREVVGRFQLDVDVLRQISPFYLSSGEKRKLALASALLSSPEVLILDEPTAGMDASGRRELIRLIAGLKDVTIILVTHNLEDFLDIVDRCIILSEARLAADIRKDHLIRSLDVFQSAGIVPPLVLRVQDWLAKEGVNLPRTVFDMDQLIGLLMHSR</sequence>
<comment type="subcellular location">
    <subcellularLocation>
        <location evidence="1">Cell membrane</location>
        <topology evidence="1">Peripheral membrane protein</topology>
    </subcellularLocation>
</comment>
<evidence type="ECO:0000256" key="2">
    <source>
        <dbReference type="ARBA" id="ARBA00022448"/>
    </source>
</evidence>
<dbReference type="PROSITE" id="PS50893">
    <property type="entry name" value="ABC_TRANSPORTER_2"/>
    <property type="match status" value="1"/>
</dbReference>
<dbReference type="InterPro" id="IPR003439">
    <property type="entry name" value="ABC_transporter-like_ATP-bd"/>
</dbReference>
<dbReference type="Pfam" id="PF00005">
    <property type="entry name" value="ABC_tran"/>
    <property type="match status" value="1"/>
</dbReference>
<dbReference type="InterPro" id="IPR003593">
    <property type="entry name" value="AAA+_ATPase"/>
</dbReference>
<evidence type="ECO:0000256" key="1">
    <source>
        <dbReference type="ARBA" id="ARBA00004202"/>
    </source>
</evidence>
<keyword evidence="3" id="KW-1003">Cell membrane</keyword>
<evidence type="ECO:0000256" key="5">
    <source>
        <dbReference type="ARBA" id="ARBA00022840"/>
    </source>
</evidence>
<name>A0A485M0W7_9ZZZZ</name>
<dbReference type="PROSITE" id="PS00211">
    <property type="entry name" value="ABC_TRANSPORTER_1"/>
    <property type="match status" value="1"/>
</dbReference>
<gene>
    <name evidence="9" type="primary">ecfA</name>
    <name evidence="9" type="ORF">SCFA_40007</name>
</gene>
<keyword evidence="2" id="KW-0813">Transport</keyword>
<reference evidence="9" key="1">
    <citation type="submission" date="2019-03" db="EMBL/GenBank/DDBJ databases">
        <authorList>
            <person name="Hao L."/>
        </authorList>
    </citation>
    <scope>NUCLEOTIDE SEQUENCE</scope>
</reference>
<dbReference type="PANTHER" id="PTHR43553:SF27">
    <property type="entry name" value="ENERGY-COUPLING FACTOR TRANSPORTER ATP-BINDING PROTEIN ECFA2"/>
    <property type="match status" value="1"/>
</dbReference>
<protein>
    <submittedName>
        <fullName evidence="9">Energy-coupling factor transporter ATP-binding protein EcfA2</fullName>
        <ecNumber evidence="9">3.6.3.-</ecNumber>
    </submittedName>
</protein>
<dbReference type="InterPro" id="IPR050095">
    <property type="entry name" value="ECF_ABC_transporter_ATP-bd"/>
</dbReference>
<evidence type="ECO:0000256" key="4">
    <source>
        <dbReference type="ARBA" id="ARBA00022741"/>
    </source>
</evidence>
<dbReference type="SMART" id="SM00382">
    <property type="entry name" value="AAA"/>
    <property type="match status" value="1"/>
</dbReference>